<dbReference type="RefSeq" id="XP_073922945.1">
    <property type="nucleotide sequence ID" value="XM_074066844.1"/>
</dbReference>
<dbReference type="Proteomes" id="UP001732720">
    <property type="component" value="Chromosome 2"/>
</dbReference>
<reference evidence="2" key="1">
    <citation type="submission" date="2025-08" db="UniProtKB">
        <authorList>
            <consortium name="RefSeq"/>
        </authorList>
    </citation>
    <scope>IDENTIFICATION</scope>
</reference>
<gene>
    <name evidence="2" type="primary">Angptl5</name>
</gene>
<organism evidence="1 2">
    <name type="scientific">Castor canadensis</name>
    <name type="common">American beaver</name>
    <dbReference type="NCBI Taxonomy" id="51338"/>
    <lineage>
        <taxon>Eukaryota</taxon>
        <taxon>Metazoa</taxon>
        <taxon>Chordata</taxon>
        <taxon>Craniata</taxon>
        <taxon>Vertebrata</taxon>
        <taxon>Euteleostomi</taxon>
        <taxon>Mammalia</taxon>
        <taxon>Eutheria</taxon>
        <taxon>Euarchontoglires</taxon>
        <taxon>Glires</taxon>
        <taxon>Rodentia</taxon>
        <taxon>Castorimorpha</taxon>
        <taxon>Castoridae</taxon>
        <taxon>Castor</taxon>
    </lineage>
</organism>
<evidence type="ECO:0000313" key="2">
    <source>
        <dbReference type="RefSeq" id="XP_073922945.1"/>
    </source>
</evidence>
<protein>
    <submittedName>
        <fullName evidence="2">Angiopoietin-related protein 5</fullName>
    </submittedName>
</protein>
<proteinExistence type="predicted"/>
<accession>A0AC58M0L9</accession>
<keyword evidence="1" id="KW-1185">Reference proteome</keyword>
<sequence>MKNMMYPTQASLLFLNVCIFICGGAVQGNCVHHSTDSLAVVQIEKNVLNAKDESQSNDTVYKEDCEESCNIKTQITREEKHFMCRNLQNSIVSYTRSTKKLLRNMMDEQQASLDYLSNQVNELMNRVLLLTTEVFRKQLDPFPHRPVQAHGLDCTDIKDTIGSVTKTPSGLYIIYPEGSSYPFEVMCDMDFRGGGWTVIQKRIDGVIDFQRLWCDYLDGFGDLLGEFWLGLKKIFYIVNQKNASFVLYVTLKSEDDTFAYASYHNFWLEDETRFFKMHLGRYSGNAGDAFRGLRKEDNQNSMPFSTVDVDNDGCHPACLLDGGSVKSCSHLSNNTGWWFNQCGLANLNGIYRFPGKSLASGIQWGTWTKNNTLVKIKSVSMKIRRAYNPYFK</sequence>
<name>A0AC58M0L9_CASCN</name>
<evidence type="ECO:0000313" key="1">
    <source>
        <dbReference type="Proteomes" id="UP001732720"/>
    </source>
</evidence>